<keyword evidence="5" id="KW-0547">Nucleotide-binding</keyword>
<dbReference type="Gene3D" id="3.40.50.300">
    <property type="entry name" value="P-loop containing nucleotide triphosphate hydrolases"/>
    <property type="match status" value="1"/>
</dbReference>
<evidence type="ECO:0000256" key="8">
    <source>
        <dbReference type="ARBA" id="ARBA00023136"/>
    </source>
</evidence>
<keyword evidence="9" id="KW-0675">Receptor</keyword>
<keyword evidence="12" id="KW-0732">Signal</keyword>
<evidence type="ECO:0000256" key="6">
    <source>
        <dbReference type="ARBA" id="ARBA00022989"/>
    </source>
</evidence>
<feature type="transmembrane region" description="Helical" evidence="11">
    <location>
        <begin position="1141"/>
        <end position="1158"/>
    </location>
</feature>
<gene>
    <name evidence="14" type="primary">PFtsY</name>
    <name evidence="14" type="ORF">Naga_100028g53</name>
</gene>
<dbReference type="SMART" id="SM01417">
    <property type="entry name" value="Solute_trans_a"/>
    <property type="match status" value="1"/>
</dbReference>
<comment type="similarity">
    <text evidence="3">Belongs to the GTP-binding SRP family.</text>
</comment>
<dbReference type="PANTHER" id="PTHR43134">
    <property type="entry name" value="SIGNAL RECOGNITION PARTICLE RECEPTOR SUBUNIT ALPHA"/>
    <property type="match status" value="1"/>
</dbReference>
<evidence type="ECO:0000256" key="4">
    <source>
        <dbReference type="ARBA" id="ARBA00022692"/>
    </source>
</evidence>
<sequence length="1216" mass="133008">MLQYHLLLLPLLMLPWAGWTQAAFVTPRVGGPRSYGDGRKYRVGVPFYSSIDEVDSPIYTTASRSRRQGESHMMVFDFIRKRAEEGIQQVQNIATKTAEGKFVEALGDTASYVKKRQEIDAENLAKLQEGLAKSRQRLMGDLDVIFGVSEDVGLTKTLDKLEEVLMMSDIGAATTGEIIDDLRMVAKAEKLEPDDVKSVLRLRLIEALTAKDRSMQLKKEASAGNGKSYPRVLFVIGANGMGKTTTIGKIASRLKNEANQSVLVAACDTFRAAAVDQLEEWTVRAGVDIHRPGEGQTKPAPVLEEAISKAIEGDYDVLIVDTSGRLSNNVALNEELKKLKRTIADGIPGGPHETLLVLDGAVGRNGVDQAKVWNREVGITGLVITKLDGTARGGVVVSIVRDVGVPVKLIGVGEGIDDLRDFNPEDFVDALLGYEPEQVLALEARLQDMVQGKLIKPKRGVIVRSEGGGGDKNMDADDISDRMRRKVQGRGGQGATRKSVSQLSSQQSEERRQVCRWARNSRLLDAQQHFFLPVSEERACEAMMKRDIVETDYDASDEDSDCDSQGEEGIVSGSRPCFCCQVADSQIKRVSGRPPRLLNFQQSLSRLAMISTYVCFIFLAVQQVNFVLTNSTDKHEMAWTIGGAFVIATVPISLFQIFQHLSNFVEPKQQTHVIRMISMVPLYAIQSWFSLRYQSLSLYTQCVREAYESYVIYAFVQYLINYMGSEAQLIRKLETKPAVLGRHMAPFCCLPPWSMGAEFLKRCKVGVLQYLGVRLATLVLTFALESLDLYAEGEYTVRRGFFWMTVANCISQTWALYILILFYHATHKELISINPCGKFFSVKSVVFASWWQSLLIGLMVHQGTIGELDSHSAEMVAKAIQDLLICTEMFMAAIAFTFAFPVSDFVSPIEPPYYKDPGSDAQDSFWEGEGALHRSLGGVEGGGPLNLMGDESPTDTVSLLKSGSAGTGEMRRGMTGAGKGTVPSFSAGQHAYQQNEGGALGRGSSVGGDGGHVSTIWSALWTSCVPMDVREDFKLATRQIMEDCACLKRGGGGAPGGVGLLWGPCRCRTRCGQAKAHRSSSSINVGGRESGIGKRMAGRHSSAAPASPSTVVLSLGGIGSAAGGASLRWKCMLLYACRRQRLVNGIIFLVTTIFLLTADARIARAEGNGNGTVAIRVRRAGSFSAKQLRRPFTPCRSNHLTAKYFQRLPNYGSLMC</sequence>
<feature type="transmembrane region" description="Helical" evidence="11">
    <location>
        <begin position="800"/>
        <end position="823"/>
    </location>
</feature>
<dbReference type="CDD" id="cd17874">
    <property type="entry name" value="FtsY"/>
    <property type="match status" value="1"/>
</dbReference>
<evidence type="ECO:0000259" key="13">
    <source>
        <dbReference type="PROSITE" id="PS00300"/>
    </source>
</evidence>
<evidence type="ECO:0000313" key="14">
    <source>
        <dbReference type="EMBL" id="EWM29383.1"/>
    </source>
</evidence>
<keyword evidence="15" id="KW-1185">Reference proteome</keyword>
<evidence type="ECO:0000256" key="12">
    <source>
        <dbReference type="SAM" id="SignalP"/>
    </source>
</evidence>
<comment type="caution">
    <text evidence="14">The sequence shown here is derived from an EMBL/GenBank/DDBJ whole genome shotgun (WGS) entry which is preliminary data.</text>
</comment>
<feature type="transmembrane region" description="Helical" evidence="11">
    <location>
        <begin position="640"/>
        <end position="661"/>
    </location>
</feature>
<feature type="region of interest" description="Disordered" evidence="10">
    <location>
        <begin position="484"/>
        <end position="507"/>
    </location>
</feature>
<dbReference type="PROSITE" id="PS00300">
    <property type="entry name" value="SRP54"/>
    <property type="match status" value="1"/>
</dbReference>
<evidence type="ECO:0000256" key="2">
    <source>
        <dbReference type="ARBA" id="ARBA00004170"/>
    </source>
</evidence>
<feature type="transmembrane region" description="Helical" evidence="11">
    <location>
        <begin position="607"/>
        <end position="628"/>
    </location>
</feature>
<protein>
    <submittedName>
        <fullName evidence="14">Signal recognition particle-docking protein FtsY</fullName>
    </submittedName>
</protein>
<dbReference type="PANTHER" id="PTHR43134:SF7">
    <property type="entry name" value="CELL DIVISION PROTEIN FTSY HOMOLOG, CHLOROPLASTIC"/>
    <property type="match status" value="1"/>
</dbReference>
<evidence type="ECO:0000256" key="7">
    <source>
        <dbReference type="ARBA" id="ARBA00023134"/>
    </source>
</evidence>
<dbReference type="GO" id="GO:0006614">
    <property type="term" value="P:SRP-dependent cotranslational protein targeting to membrane"/>
    <property type="evidence" value="ECO:0007669"/>
    <property type="project" value="InterPro"/>
</dbReference>
<dbReference type="Proteomes" id="UP000019335">
    <property type="component" value="Chromosome 3"/>
</dbReference>
<feature type="chain" id="PRO_5004901402" evidence="12">
    <location>
        <begin position="23"/>
        <end position="1216"/>
    </location>
</feature>
<organism evidence="14 15">
    <name type="scientific">Nannochloropsis gaditana</name>
    <dbReference type="NCBI Taxonomy" id="72520"/>
    <lineage>
        <taxon>Eukaryota</taxon>
        <taxon>Sar</taxon>
        <taxon>Stramenopiles</taxon>
        <taxon>Ochrophyta</taxon>
        <taxon>Eustigmatophyceae</taxon>
        <taxon>Eustigmatales</taxon>
        <taxon>Monodopsidaceae</taxon>
        <taxon>Nannochloropsis</taxon>
    </lineage>
</organism>
<keyword evidence="6 11" id="KW-1133">Transmembrane helix</keyword>
<dbReference type="InterPro" id="IPR013822">
    <property type="entry name" value="Signal_recog_particl_SRP54_hlx"/>
</dbReference>
<dbReference type="Pfam" id="PF02881">
    <property type="entry name" value="SRP54_N"/>
    <property type="match status" value="1"/>
</dbReference>
<dbReference type="SMART" id="SM00382">
    <property type="entry name" value="AAA"/>
    <property type="match status" value="1"/>
</dbReference>
<evidence type="ECO:0000256" key="10">
    <source>
        <dbReference type="SAM" id="MobiDB-lite"/>
    </source>
</evidence>
<dbReference type="EMBL" id="AZIL01000169">
    <property type="protein sequence ID" value="EWM29383.1"/>
    <property type="molecule type" value="Genomic_DNA"/>
</dbReference>
<dbReference type="GO" id="GO:0005525">
    <property type="term" value="F:GTP binding"/>
    <property type="evidence" value="ECO:0007669"/>
    <property type="project" value="UniProtKB-KW"/>
</dbReference>
<comment type="subcellular location">
    <subcellularLocation>
        <location evidence="1">Membrane</location>
        <topology evidence="1">Multi-pass membrane protein</topology>
    </subcellularLocation>
    <subcellularLocation>
        <location evidence="2">Membrane</location>
        <topology evidence="2">Peripheral membrane protein</topology>
    </subcellularLocation>
</comment>
<dbReference type="InterPro" id="IPR000897">
    <property type="entry name" value="SRP54_GTPase_dom"/>
</dbReference>
<name>W7U0S2_9STRA</name>
<dbReference type="InterPro" id="IPR003593">
    <property type="entry name" value="AAA+_ATPase"/>
</dbReference>
<evidence type="ECO:0000256" key="5">
    <source>
        <dbReference type="ARBA" id="ARBA00022741"/>
    </source>
</evidence>
<keyword evidence="8 11" id="KW-0472">Membrane</keyword>
<feature type="domain" description="SRP54-type proteins GTP-binding" evidence="13">
    <location>
        <begin position="406"/>
        <end position="419"/>
    </location>
</feature>
<keyword evidence="7" id="KW-0342">GTP-binding</keyword>
<evidence type="ECO:0000256" key="9">
    <source>
        <dbReference type="ARBA" id="ARBA00023170"/>
    </source>
</evidence>
<evidence type="ECO:0000256" key="11">
    <source>
        <dbReference type="SAM" id="Phobius"/>
    </source>
</evidence>
<dbReference type="NCBIfam" id="TIGR00064">
    <property type="entry name" value="ftsY"/>
    <property type="match status" value="1"/>
</dbReference>
<accession>W7U0S2</accession>
<feature type="signal peptide" evidence="12">
    <location>
        <begin position="1"/>
        <end position="22"/>
    </location>
</feature>
<dbReference type="InterPro" id="IPR036225">
    <property type="entry name" value="SRP/SRP_N"/>
</dbReference>
<evidence type="ECO:0000256" key="1">
    <source>
        <dbReference type="ARBA" id="ARBA00004141"/>
    </source>
</evidence>
<dbReference type="AlphaFoldDB" id="W7U0S2"/>
<dbReference type="InterPro" id="IPR027417">
    <property type="entry name" value="P-loop_NTPase"/>
</dbReference>
<dbReference type="InterPro" id="IPR005178">
    <property type="entry name" value="Ostalpha/TMEM184C"/>
</dbReference>
<dbReference type="Pfam" id="PF00448">
    <property type="entry name" value="SRP54"/>
    <property type="match status" value="1"/>
</dbReference>
<feature type="transmembrane region" description="Helical" evidence="11">
    <location>
        <begin position="765"/>
        <end position="784"/>
    </location>
</feature>
<dbReference type="Pfam" id="PF03619">
    <property type="entry name" value="Solute_trans_a"/>
    <property type="match status" value="1"/>
</dbReference>
<dbReference type="OrthoDB" id="1727884at2759"/>
<dbReference type="SUPFAM" id="SSF47364">
    <property type="entry name" value="Domain of the SRP/SRP receptor G-proteins"/>
    <property type="match status" value="1"/>
</dbReference>
<evidence type="ECO:0000256" key="3">
    <source>
        <dbReference type="ARBA" id="ARBA00008531"/>
    </source>
</evidence>
<dbReference type="GO" id="GO:0005047">
    <property type="term" value="F:signal recognition particle binding"/>
    <property type="evidence" value="ECO:0007669"/>
    <property type="project" value="TreeGrafter"/>
</dbReference>
<dbReference type="SUPFAM" id="SSF52540">
    <property type="entry name" value="P-loop containing nucleoside triphosphate hydrolases"/>
    <property type="match status" value="1"/>
</dbReference>
<feature type="transmembrane region" description="Helical" evidence="11">
    <location>
        <begin position="673"/>
        <end position="691"/>
    </location>
</feature>
<keyword evidence="4 11" id="KW-0812">Transmembrane</keyword>
<dbReference type="GO" id="GO:0016020">
    <property type="term" value="C:membrane"/>
    <property type="evidence" value="ECO:0007669"/>
    <property type="project" value="UniProtKB-SubCell"/>
</dbReference>
<dbReference type="InterPro" id="IPR042101">
    <property type="entry name" value="SRP54_N_sf"/>
</dbReference>
<proteinExistence type="inferred from homology"/>
<evidence type="ECO:0000313" key="15">
    <source>
        <dbReference type="Proteomes" id="UP000019335"/>
    </source>
</evidence>
<dbReference type="SMART" id="SM00962">
    <property type="entry name" value="SRP54"/>
    <property type="match status" value="1"/>
</dbReference>
<dbReference type="InterPro" id="IPR004390">
    <property type="entry name" value="SR_rcpt_FtsY"/>
</dbReference>
<feature type="region of interest" description="Disordered" evidence="10">
    <location>
        <begin position="1082"/>
        <end position="1106"/>
    </location>
</feature>
<dbReference type="GO" id="GO:0005737">
    <property type="term" value="C:cytoplasm"/>
    <property type="evidence" value="ECO:0007669"/>
    <property type="project" value="UniProtKB-ARBA"/>
</dbReference>
<dbReference type="GO" id="GO:0003924">
    <property type="term" value="F:GTPase activity"/>
    <property type="evidence" value="ECO:0007669"/>
    <property type="project" value="TreeGrafter"/>
</dbReference>
<dbReference type="Gene3D" id="1.20.120.140">
    <property type="entry name" value="Signal recognition particle SRP54, nucleotide-binding domain"/>
    <property type="match status" value="1"/>
</dbReference>
<reference evidence="14 15" key="1">
    <citation type="journal article" date="2014" name="Mol. Plant">
        <title>Chromosome Scale Genome Assembly and Transcriptome Profiling of Nannochloropsis gaditana in Nitrogen Depletion.</title>
        <authorList>
            <person name="Corteggiani Carpinelli E."/>
            <person name="Telatin A."/>
            <person name="Vitulo N."/>
            <person name="Forcato C."/>
            <person name="D'Angelo M."/>
            <person name="Schiavon R."/>
            <person name="Vezzi A."/>
            <person name="Giacometti G.M."/>
            <person name="Morosinotto T."/>
            <person name="Valle G."/>
        </authorList>
    </citation>
    <scope>NUCLEOTIDE SEQUENCE [LARGE SCALE GENOMIC DNA]</scope>
    <source>
        <strain evidence="14 15">B-31</strain>
    </source>
</reference>
<dbReference type="SMART" id="SM00963">
    <property type="entry name" value="SRP54_N"/>
    <property type="match status" value="1"/>
</dbReference>